<name>A0A167RYY7_CALVF</name>
<organism evidence="1 2">
    <name type="scientific">Calocera viscosa (strain TUFC12733)</name>
    <dbReference type="NCBI Taxonomy" id="1330018"/>
    <lineage>
        <taxon>Eukaryota</taxon>
        <taxon>Fungi</taxon>
        <taxon>Dikarya</taxon>
        <taxon>Basidiomycota</taxon>
        <taxon>Agaricomycotina</taxon>
        <taxon>Dacrymycetes</taxon>
        <taxon>Dacrymycetales</taxon>
        <taxon>Dacrymycetaceae</taxon>
        <taxon>Calocera</taxon>
    </lineage>
</organism>
<dbReference type="Proteomes" id="UP000076738">
    <property type="component" value="Unassembled WGS sequence"/>
</dbReference>
<keyword evidence="2" id="KW-1185">Reference proteome</keyword>
<evidence type="ECO:0000313" key="2">
    <source>
        <dbReference type="Proteomes" id="UP000076738"/>
    </source>
</evidence>
<protein>
    <submittedName>
        <fullName evidence="1">Uncharacterized protein</fullName>
    </submittedName>
</protein>
<evidence type="ECO:0000313" key="1">
    <source>
        <dbReference type="EMBL" id="KZP01424.1"/>
    </source>
</evidence>
<gene>
    <name evidence="1" type="ORF">CALVIDRAFT_2727</name>
</gene>
<dbReference type="EMBL" id="KV417266">
    <property type="protein sequence ID" value="KZP01424.1"/>
    <property type="molecule type" value="Genomic_DNA"/>
</dbReference>
<dbReference type="AlphaFoldDB" id="A0A167RYY7"/>
<sequence length="135" mass="14949">MRAWHLLVPFQLCTGLRPQLLNTSSYLTSVPTRATLWNDPCATEYCVLRTGPALVALLPLWNWPLVVDRTGVASHNCSNKSFEECDPTTRLPHPSSHKCPMPPRIASQDYLHLCDPLPSASGLNYLAIPNRKAGS</sequence>
<proteinExistence type="predicted"/>
<accession>A0A167RYY7</accession>
<reference evidence="1 2" key="1">
    <citation type="journal article" date="2016" name="Mol. Biol. Evol.">
        <title>Comparative Genomics of Early-Diverging Mushroom-Forming Fungi Provides Insights into the Origins of Lignocellulose Decay Capabilities.</title>
        <authorList>
            <person name="Nagy L.G."/>
            <person name="Riley R."/>
            <person name="Tritt A."/>
            <person name="Adam C."/>
            <person name="Daum C."/>
            <person name="Floudas D."/>
            <person name="Sun H."/>
            <person name="Yadav J.S."/>
            <person name="Pangilinan J."/>
            <person name="Larsson K.H."/>
            <person name="Matsuura K."/>
            <person name="Barry K."/>
            <person name="Labutti K."/>
            <person name="Kuo R."/>
            <person name="Ohm R.A."/>
            <person name="Bhattacharya S.S."/>
            <person name="Shirouzu T."/>
            <person name="Yoshinaga Y."/>
            <person name="Martin F.M."/>
            <person name="Grigoriev I.V."/>
            <person name="Hibbett D.S."/>
        </authorList>
    </citation>
    <scope>NUCLEOTIDE SEQUENCE [LARGE SCALE GENOMIC DNA]</scope>
    <source>
        <strain evidence="1 2">TUFC12733</strain>
    </source>
</reference>